<keyword evidence="3" id="KW-0862">Zinc</keyword>
<dbReference type="PROSITE" id="PS50865">
    <property type="entry name" value="ZF_MYND_2"/>
    <property type="match status" value="1"/>
</dbReference>
<reference evidence="7" key="1">
    <citation type="journal article" date="2023" name="Commun. Biol.">
        <title>Genome analysis of Parmales, the sister group of diatoms, reveals the evolutionary specialization of diatoms from phago-mixotrophs to photoautotrophs.</title>
        <authorList>
            <person name="Ban H."/>
            <person name="Sato S."/>
            <person name="Yoshikawa S."/>
            <person name="Yamada K."/>
            <person name="Nakamura Y."/>
            <person name="Ichinomiya M."/>
            <person name="Sato N."/>
            <person name="Blanc-Mathieu R."/>
            <person name="Endo H."/>
            <person name="Kuwata A."/>
            <person name="Ogata H."/>
        </authorList>
    </citation>
    <scope>NUCLEOTIDE SEQUENCE [LARGE SCALE GENOMIC DNA]</scope>
    <source>
        <strain evidence="7">NIES 3700</strain>
    </source>
</reference>
<dbReference type="EMBL" id="BRXW01000192">
    <property type="protein sequence ID" value="GMI13437.1"/>
    <property type="molecule type" value="Genomic_DNA"/>
</dbReference>
<dbReference type="PROSITE" id="PS01360">
    <property type="entry name" value="ZF_MYND_1"/>
    <property type="match status" value="1"/>
</dbReference>
<evidence type="ECO:0000256" key="2">
    <source>
        <dbReference type="ARBA" id="ARBA00022771"/>
    </source>
</evidence>
<name>A0A9W7FJP4_9STRA</name>
<dbReference type="Proteomes" id="UP001165122">
    <property type="component" value="Unassembled WGS sequence"/>
</dbReference>
<feature type="domain" description="MYND-type" evidence="5">
    <location>
        <begin position="17"/>
        <end position="54"/>
    </location>
</feature>
<organism evidence="6 7">
    <name type="scientific">Triparma laevis f. longispina</name>
    <dbReference type="NCBI Taxonomy" id="1714387"/>
    <lineage>
        <taxon>Eukaryota</taxon>
        <taxon>Sar</taxon>
        <taxon>Stramenopiles</taxon>
        <taxon>Ochrophyta</taxon>
        <taxon>Bolidophyceae</taxon>
        <taxon>Parmales</taxon>
        <taxon>Triparmaceae</taxon>
        <taxon>Triparma</taxon>
    </lineage>
</organism>
<evidence type="ECO:0000256" key="4">
    <source>
        <dbReference type="PROSITE-ProRule" id="PRU00134"/>
    </source>
</evidence>
<dbReference type="AlphaFoldDB" id="A0A9W7FJP4"/>
<dbReference type="GO" id="GO:0008270">
    <property type="term" value="F:zinc ion binding"/>
    <property type="evidence" value="ECO:0007669"/>
    <property type="project" value="UniProtKB-KW"/>
</dbReference>
<evidence type="ECO:0000256" key="1">
    <source>
        <dbReference type="ARBA" id="ARBA00022723"/>
    </source>
</evidence>
<dbReference type="Gene3D" id="6.10.140.2220">
    <property type="match status" value="1"/>
</dbReference>
<evidence type="ECO:0000256" key="3">
    <source>
        <dbReference type="ARBA" id="ARBA00022833"/>
    </source>
</evidence>
<keyword evidence="2 4" id="KW-0863">Zinc-finger</keyword>
<proteinExistence type="predicted"/>
<keyword evidence="1" id="KW-0479">Metal-binding</keyword>
<gene>
    <name evidence="6" type="ORF">TrLO_g4184</name>
</gene>
<evidence type="ECO:0000313" key="7">
    <source>
        <dbReference type="Proteomes" id="UP001165122"/>
    </source>
</evidence>
<evidence type="ECO:0000313" key="6">
    <source>
        <dbReference type="EMBL" id="GMI13437.1"/>
    </source>
</evidence>
<evidence type="ECO:0000259" key="5">
    <source>
        <dbReference type="PROSITE" id="PS50865"/>
    </source>
</evidence>
<dbReference type="OrthoDB" id="45756at2759"/>
<dbReference type="InterPro" id="IPR002893">
    <property type="entry name" value="Znf_MYND"/>
</dbReference>
<protein>
    <recommendedName>
        <fullName evidence="5">MYND-type domain-containing protein</fullName>
    </recommendedName>
</protein>
<accession>A0A9W7FJP4</accession>
<keyword evidence="7" id="KW-1185">Reference proteome</keyword>
<dbReference type="SUPFAM" id="SSF144232">
    <property type="entry name" value="HIT/MYND zinc finger-like"/>
    <property type="match status" value="1"/>
</dbReference>
<dbReference type="Pfam" id="PF01753">
    <property type="entry name" value="zf-MYND"/>
    <property type="match status" value="1"/>
</dbReference>
<comment type="caution">
    <text evidence="6">The sequence shown here is derived from an EMBL/GenBank/DDBJ whole genome shotgun (WGS) entry which is preliminary data.</text>
</comment>
<sequence length="77" mass="8556">MAASKLHGIFAASQGNCEYCGKDYAKKRCGGCRVMLYCNAECSKVAWKTHKKECKKSKKNTVAIMNLDPTKKGPHMK</sequence>